<dbReference type="EMBL" id="KZ819290">
    <property type="protein sequence ID" value="PWN98882.1"/>
    <property type="molecule type" value="Genomic_DNA"/>
</dbReference>
<evidence type="ECO:0000313" key="2">
    <source>
        <dbReference type="EMBL" id="PWN98882.1"/>
    </source>
</evidence>
<organism evidence="2 3">
    <name type="scientific">Tilletiopsis washingtonensis</name>
    <dbReference type="NCBI Taxonomy" id="58919"/>
    <lineage>
        <taxon>Eukaryota</taxon>
        <taxon>Fungi</taxon>
        <taxon>Dikarya</taxon>
        <taxon>Basidiomycota</taxon>
        <taxon>Ustilaginomycotina</taxon>
        <taxon>Exobasidiomycetes</taxon>
        <taxon>Entylomatales</taxon>
        <taxon>Entylomatales incertae sedis</taxon>
        <taxon>Tilletiopsis</taxon>
    </lineage>
</organism>
<dbReference type="AlphaFoldDB" id="A0A316ZD67"/>
<feature type="compositionally biased region" description="Basic and acidic residues" evidence="1">
    <location>
        <begin position="1103"/>
        <end position="1140"/>
    </location>
</feature>
<reference evidence="2 3" key="1">
    <citation type="journal article" date="2018" name="Mol. Biol. Evol.">
        <title>Broad Genomic Sampling Reveals a Smut Pathogenic Ancestry of the Fungal Clade Ustilaginomycotina.</title>
        <authorList>
            <person name="Kijpornyongpan T."/>
            <person name="Mondo S.J."/>
            <person name="Barry K."/>
            <person name="Sandor L."/>
            <person name="Lee J."/>
            <person name="Lipzen A."/>
            <person name="Pangilinan J."/>
            <person name="LaButti K."/>
            <person name="Hainaut M."/>
            <person name="Henrissat B."/>
            <person name="Grigoriev I.V."/>
            <person name="Spatafora J.W."/>
            <person name="Aime M.C."/>
        </authorList>
    </citation>
    <scope>NUCLEOTIDE SEQUENCE [LARGE SCALE GENOMIC DNA]</scope>
    <source>
        <strain evidence="2 3">MCA 4186</strain>
    </source>
</reference>
<protein>
    <submittedName>
        <fullName evidence="2">Uncharacterized protein</fullName>
    </submittedName>
</protein>
<feature type="region of interest" description="Disordered" evidence="1">
    <location>
        <begin position="1"/>
        <end position="629"/>
    </location>
</feature>
<feature type="compositionally biased region" description="Basic residues" evidence="1">
    <location>
        <begin position="174"/>
        <end position="188"/>
    </location>
</feature>
<feature type="compositionally biased region" description="Pro residues" evidence="1">
    <location>
        <begin position="522"/>
        <end position="554"/>
    </location>
</feature>
<dbReference type="STRING" id="58919.A0A316ZD67"/>
<feature type="compositionally biased region" description="Basic and acidic residues" evidence="1">
    <location>
        <begin position="322"/>
        <end position="335"/>
    </location>
</feature>
<dbReference type="GeneID" id="37267270"/>
<feature type="compositionally biased region" description="Low complexity" evidence="1">
    <location>
        <begin position="1"/>
        <end position="16"/>
    </location>
</feature>
<name>A0A316ZD67_9BASI</name>
<feature type="compositionally biased region" description="Basic and acidic residues" evidence="1">
    <location>
        <begin position="194"/>
        <end position="217"/>
    </location>
</feature>
<feature type="compositionally biased region" description="Basic residues" evidence="1">
    <location>
        <begin position="815"/>
        <end position="826"/>
    </location>
</feature>
<feature type="compositionally biased region" description="Basic and acidic residues" evidence="1">
    <location>
        <begin position="135"/>
        <end position="167"/>
    </location>
</feature>
<feature type="compositionally biased region" description="Basic and acidic residues" evidence="1">
    <location>
        <begin position="296"/>
        <end position="314"/>
    </location>
</feature>
<feature type="compositionally biased region" description="Low complexity" evidence="1">
    <location>
        <begin position="598"/>
        <end position="610"/>
    </location>
</feature>
<dbReference type="Proteomes" id="UP000245946">
    <property type="component" value="Unassembled WGS sequence"/>
</dbReference>
<accession>A0A316ZD67</accession>
<evidence type="ECO:0000313" key="3">
    <source>
        <dbReference type="Proteomes" id="UP000245946"/>
    </source>
</evidence>
<gene>
    <name evidence="2" type="ORF">FA09DRAFT_257942</name>
</gene>
<feature type="compositionally biased region" description="Low complexity" evidence="1">
    <location>
        <begin position="482"/>
        <end position="495"/>
    </location>
</feature>
<feature type="region of interest" description="Disordered" evidence="1">
    <location>
        <begin position="954"/>
        <end position="976"/>
    </location>
</feature>
<feature type="compositionally biased region" description="Basic and acidic residues" evidence="1">
    <location>
        <begin position="242"/>
        <end position="253"/>
    </location>
</feature>
<feature type="region of interest" description="Disordered" evidence="1">
    <location>
        <begin position="1099"/>
        <end position="1145"/>
    </location>
</feature>
<feature type="compositionally biased region" description="Pro residues" evidence="1">
    <location>
        <begin position="379"/>
        <end position="407"/>
    </location>
</feature>
<feature type="compositionally biased region" description="Pro residues" evidence="1">
    <location>
        <begin position="345"/>
        <end position="366"/>
    </location>
</feature>
<evidence type="ECO:0000256" key="1">
    <source>
        <dbReference type="SAM" id="MobiDB-lite"/>
    </source>
</evidence>
<dbReference type="RefSeq" id="XP_025599161.1">
    <property type="nucleotide sequence ID" value="XM_025739724.1"/>
</dbReference>
<feature type="compositionally biased region" description="Polar residues" evidence="1">
    <location>
        <begin position="451"/>
        <end position="461"/>
    </location>
</feature>
<keyword evidence="3" id="KW-1185">Reference proteome</keyword>
<feature type="region of interest" description="Disordered" evidence="1">
    <location>
        <begin position="790"/>
        <end position="826"/>
    </location>
</feature>
<feature type="compositionally biased region" description="Acidic residues" evidence="1">
    <location>
        <begin position="113"/>
        <end position="123"/>
    </location>
</feature>
<feature type="compositionally biased region" description="Basic residues" evidence="1">
    <location>
        <begin position="958"/>
        <end position="967"/>
    </location>
</feature>
<feature type="compositionally biased region" description="Pro residues" evidence="1">
    <location>
        <begin position="562"/>
        <end position="577"/>
    </location>
</feature>
<sequence length="1212" mass="130389">MSSWPARSSSSGSSRARGGRKSNTGDVDSYRPGGPGPSANGWPAASGSGSRDERSPRGAPMPKDNGWGPRASAVARDEPSHPAAPAVPLRRPTSPLVRPARAASSNGAREGSPEEGELSDADSDGAGPGPAPRSRSRDGSELRRHAEPSGWERREPSTLAEYDERSGDAGSQPRKSRKRGGARRKRRQSPVLPADRDGGWPSRQPERDSFSEQRSAERAPANRWPARSASPGPSRLDPPASADRDARMADRTEVLPAEAEPRSSPVPSAPQAESSRAPFEKHDEAAHVAPPPQDPPAREVPAEPRPAEFLEPRSESAVPRWPRRESAGADSREASESPAVRTPTPVRPEPPQPRSPPRSQYVPPPRADVQPLEPRASFVPPPRSELPPVEPRQAFVPPPRPEVPPLQPRASLVPPARADIAPRPPFSPVTAVRSPLSATATPPRGPGAMSPPNSAASGSTPPTGPRQMSRPAAQQPPPSAPTGPRAQFAAARFGAPAPPKQPSAMRTPSGPRAFMRVEQPAASPPKPGAPPPPPPPAALPPPPPPSPPPPPPPPAEEDDVSVPPPPPPPGSPPPPPAEVEEPAPASPPPPTLSFGHVLLPHELPLEPSSSQRGFKTVYDPNLDRGSAKGKEAVRRYQTQEDMAAVSVDPRKSLPPVKHGRGAVRTQLAYPVWEVSVSRGAGPGEGGGALPMESVCGGAVRAGLDVGLGVLLTRCASAVGWQLGGPATAAASSVAARDGPIASHAARPGRQFLHGVWAHPRDGAQDGPAYEPEPGHLPHRVCARLRRGRQADAVAQPAARRRGGTQGHDAEQRTAHHERRHHRRARRPRALEVRACVPRAAGQALPATHGEAARERHAERAESGLARWRRQCHLSEWPARRSGIWQRLADGAAYRSARPAQSAADGPGRQHAARPTWADVRARLRVACDCVTHGPHAAEQRPRLFVASLAGRREGLRPRASRRRRHGSRLGQRGRLPPEATGRLLRQTRAWRAWRAWRTDWPAQWHAAIAGRPRRCGCVQRSCSTGDDCRGGRARHDHGQAGGHAASRRPEVPVRRRTARAGRQRAEATHALRRLWRVRGAQRLVGLVCHLRHGRWRTALPHGARQEEGHERQHPDLDRGADALHPRRDAHRHDVGAEGGRRGHLHASSCRAGRCRRALRCRRLSWRPWRARRAHLQRRGWPSCASCCAARQRLGPRARPRPQCGRAAGAVGR</sequence>
<proteinExistence type="predicted"/>
<feature type="region of interest" description="Disordered" evidence="1">
    <location>
        <begin position="1026"/>
        <end position="1065"/>
    </location>
</feature>